<dbReference type="NCBIfam" id="TIGR04183">
    <property type="entry name" value="Por_Secre_tail"/>
    <property type="match status" value="1"/>
</dbReference>
<dbReference type="Gene3D" id="2.60.40.10">
    <property type="entry name" value="Immunoglobulins"/>
    <property type="match status" value="1"/>
</dbReference>
<evidence type="ECO:0000313" key="3">
    <source>
        <dbReference type="Proteomes" id="UP000294155"/>
    </source>
</evidence>
<dbReference type="InterPro" id="IPR026444">
    <property type="entry name" value="Secre_tail"/>
</dbReference>
<evidence type="ECO:0000256" key="1">
    <source>
        <dbReference type="SAM" id="SignalP"/>
    </source>
</evidence>
<sequence>MRPILYSRAIRSILLLAFWGFSIQLAQATSAPIYSNTGAPNASKVIQTCITELFTTKCYGSVQNPELATDASLETAATIDAPLLLLGSSSIGLRMDLAQQAPAYYRAGVVVSRHGAVLNLLGLNLAGSIAVRTYLKVGSSSQFQQQMLVSATLANTILEGNGERVRLEFVTDKPFDQVEIVTSSLATLGYKLDVHYAYAIDSNRNTTAKGLVTRFATPVSGTDYSTSVIKNGVTVCVNNEVDHPEWATDLSLTNHATFGTMANLSCPTTLRTRLEALAPAGYFAGFVVGSQSLLDVSALEGIRVTTYKNGVAQESATGGALLRLNVLPGGQQQVSFATTKEYDTVEITRTSLLSVLDNLSVYYGFGLEPRVFIDETPVLSNFTAASDKYEVYSNGLLCLLCANVENPERAANANTGANDYAEIRTGLLGGITSTALRLSLNGSGLAGNTAGVVLNQGTGLLNTQLLGGLRIKTYGGPDGNQLLETASGANLISQGLLADGRVELSFLTTQNFSRVELEVDNTLSLLDRTRVYYAFAEDRPTGFPTTITAPGPLPVELLSFQARAFGSVVNLTWTTASERNSSHFVVERSTAADGTFRTIGQVAAQGTSNQQHNYLFQDTEAGMQLAPVLYYRLRQVDFDGKESFSPVVAVSPRNDSPSKMQVYPNPATTSDLVRVRLLQEQPKGTTVRLYGVNGEQVNSLPAAGQLLQVGTGNLRAGLYLLVLTDATGRHLSSQRLVVTGH</sequence>
<keyword evidence="1" id="KW-0732">Signal</keyword>
<keyword evidence="3" id="KW-1185">Reference proteome</keyword>
<evidence type="ECO:0000313" key="2">
    <source>
        <dbReference type="EMBL" id="RYU78086.1"/>
    </source>
</evidence>
<dbReference type="AlphaFoldDB" id="A0A4Q5LAS8"/>
<feature type="signal peptide" evidence="1">
    <location>
        <begin position="1"/>
        <end position="28"/>
    </location>
</feature>
<dbReference type="Proteomes" id="UP000294155">
    <property type="component" value="Unassembled WGS sequence"/>
</dbReference>
<comment type="caution">
    <text evidence="2">The sequence shown here is derived from an EMBL/GenBank/DDBJ whole genome shotgun (WGS) entry which is preliminary data.</text>
</comment>
<proteinExistence type="predicted"/>
<name>A0A4Q5LAS8_9BACT</name>
<protein>
    <submittedName>
        <fullName evidence="2">T9SS type A sorting domain-containing protein</fullName>
    </submittedName>
</protein>
<dbReference type="EMBL" id="SEWE01000035">
    <property type="protein sequence ID" value="RYU78086.1"/>
    <property type="molecule type" value="Genomic_DNA"/>
</dbReference>
<accession>A0A4Q5LAS8</accession>
<organism evidence="2 3">
    <name type="scientific">Hymenobacter persicinus</name>
    <dbReference type="NCBI Taxonomy" id="2025506"/>
    <lineage>
        <taxon>Bacteria</taxon>
        <taxon>Pseudomonadati</taxon>
        <taxon>Bacteroidota</taxon>
        <taxon>Cytophagia</taxon>
        <taxon>Cytophagales</taxon>
        <taxon>Hymenobacteraceae</taxon>
        <taxon>Hymenobacter</taxon>
    </lineage>
</organism>
<gene>
    <name evidence="2" type="ORF">EWM57_15260</name>
</gene>
<feature type="chain" id="PRO_5020873116" evidence="1">
    <location>
        <begin position="29"/>
        <end position="741"/>
    </location>
</feature>
<reference evidence="2 3" key="1">
    <citation type="submission" date="2019-02" db="EMBL/GenBank/DDBJ databases">
        <title>Bacterial novel species isolated from soil.</title>
        <authorList>
            <person name="Jung H.-Y."/>
        </authorList>
    </citation>
    <scope>NUCLEOTIDE SEQUENCE [LARGE SCALE GENOMIC DNA]</scope>
    <source>
        <strain evidence="2 3">1-3-3-3</strain>
    </source>
</reference>
<dbReference type="InterPro" id="IPR013783">
    <property type="entry name" value="Ig-like_fold"/>
</dbReference>
<dbReference type="RefSeq" id="WP_129922026.1">
    <property type="nucleotide sequence ID" value="NZ_SEWE01000035.1"/>
</dbReference>
<dbReference type="OrthoDB" id="2582440at2"/>